<dbReference type="InterPro" id="IPR001279">
    <property type="entry name" value="Metallo-B-lactamas"/>
</dbReference>
<evidence type="ECO:0000256" key="6">
    <source>
        <dbReference type="HAMAP-Rule" id="MF_00653"/>
    </source>
</evidence>
<evidence type="ECO:0000256" key="3">
    <source>
        <dbReference type="ARBA" id="ARBA00015084"/>
    </source>
</evidence>
<dbReference type="EMBL" id="LNQB01000067">
    <property type="protein sequence ID" value="OAP46853.1"/>
    <property type="molecule type" value="Genomic_DNA"/>
</dbReference>
<comment type="function">
    <text evidence="6">May be involved in the transport of PQQ or its precursor to the periplasm.</text>
</comment>
<dbReference type="SUPFAM" id="SSF56281">
    <property type="entry name" value="Metallo-hydrolase/oxidoreductase"/>
    <property type="match status" value="1"/>
</dbReference>
<dbReference type="CDD" id="cd16274">
    <property type="entry name" value="PQQB-like_MBL-fold"/>
    <property type="match status" value="1"/>
</dbReference>
<gene>
    <name evidence="6" type="primary">pqqB</name>
    <name evidence="8" type="ORF">ATB98_13415</name>
</gene>
<dbReference type="HAMAP" id="MF_00653">
    <property type="entry name" value="PQQ_syn_PqqB"/>
    <property type="match status" value="1"/>
</dbReference>
<dbReference type="PANTHER" id="PTHR42663">
    <property type="entry name" value="HYDROLASE C777.06C-RELATED-RELATED"/>
    <property type="match status" value="1"/>
</dbReference>
<comment type="caution">
    <text evidence="8">The sequence shown here is derived from an EMBL/GenBank/DDBJ whole genome shotgun (WGS) entry which is preliminary data.</text>
</comment>
<dbReference type="Proteomes" id="UP000078507">
    <property type="component" value="Unassembled WGS sequence"/>
</dbReference>
<evidence type="ECO:0000256" key="1">
    <source>
        <dbReference type="ARBA" id="ARBA00004886"/>
    </source>
</evidence>
<dbReference type="RefSeq" id="WP_066872270.1">
    <property type="nucleotide sequence ID" value="NZ_LNQB01000067.1"/>
</dbReference>
<dbReference type="Pfam" id="PF12706">
    <property type="entry name" value="Lactamase_B_2"/>
    <property type="match status" value="1"/>
</dbReference>
<keyword evidence="4 6" id="KW-0813">Transport</keyword>
<evidence type="ECO:0000313" key="9">
    <source>
        <dbReference type="Proteomes" id="UP000078507"/>
    </source>
</evidence>
<dbReference type="UniPathway" id="UPA00539"/>
<protein>
    <recommendedName>
        <fullName evidence="3 6">Coenzyme PQQ synthesis protein B</fullName>
    </recommendedName>
    <alternativeName>
        <fullName evidence="6">Pyrroloquinoline quinone biosynthesis protein B</fullName>
    </alternativeName>
</protein>
<organism evidence="8 9">
    <name type="scientific">Sinorhizobium saheli</name>
    <dbReference type="NCBI Taxonomy" id="36856"/>
    <lineage>
        <taxon>Bacteria</taxon>
        <taxon>Pseudomonadati</taxon>
        <taxon>Pseudomonadota</taxon>
        <taxon>Alphaproteobacteria</taxon>
        <taxon>Hyphomicrobiales</taxon>
        <taxon>Rhizobiaceae</taxon>
        <taxon>Sinorhizobium/Ensifer group</taxon>
        <taxon>Sinorhizobium</taxon>
    </lineage>
</organism>
<evidence type="ECO:0000256" key="5">
    <source>
        <dbReference type="ARBA" id="ARBA00022905"/>
    </source>
</evidence>
<proteinExistence type="inferred from homology"/>
<accession>A0A178YIP3</accession>
<dbReference type="AlphaFoldDB" id="A0A178YIP3"/>
<dbReference type="STRING" id="36856.ATB98_13415"/>
<comment type="pathway">
    <text evidence="1 6">Cofactor biosynthesis; pyrroloquinoline quinone biosynthesis.</text>
</comment>
<keyword evidence="9" id="KW-1185">Reference proteome</keyword>
<sequence>MKKTSDLRIIVLGAAAGGGLPQWNCGCANCSAARDTASPLKPQTQSSLAVSLDGEAWAVFNASPDIRQQIQANPQLQPRRLRHTPIKSVVLTNGDIDHLAGLLVLREKQAFTVFATAAVDRIIAGNAIFGVLDPEFVARKSIAIEQAFSPLPGLEARVFAVPGKVPLFLEDGEPDLNVEGEDTVGIELRAGGRRVYYIPGCGMMNDALAARLEGADALFFDGTLFSDDEMIATGTGRKTGRRMGHMPIAGEGGSLDALARLNIRRKIYVHINNTNPIWRPGAERERVEGRGLEVGFDGMEVRL</sequence>
<evidence type="ECO:0000256" key="2">
    <source>
        <dbReference type="ARBA" id="ARBA00008481"/>
    </source>
</evidence>
<comment type="similarity">
    <text evidence="2 6">Belongs to the PqqB family.</text>
</comment>
<dbReference type="InterPro" id="IPR036866">
    <property type="entry name" value="RibonucZ/Hydroxyglut_hydro"/>
</dbReference>
<evidence type="ECO:0000259" key="7">
    <source>
        <dbReference type="Pfam" id="PF12706"/>
    </source>
</evidence>
<feature type="domain" description="Metallo-beta-lactamase" evidence="7">
    <location>
        <begin position="57"/>
        <end position="271"/>
    </location>
</feature>
<keyword evidence="5 6" id="KW-0884">PQQ biosynthesis</keyword>
<dbReference type="GO" id="GO:0018189">
    <property type="term" value="P:pyrroloquinoline quinone biosynthetic process"/>
    <property type="evidence" value="ECO:0007669"/>
    <property type="project" value="UniProtKB-UniRule"/>
</dbReference>
<reference evidence="8 9" key="1">
    <citation type="submission" date="2015-11" db="EMBL/GenBank/DDBJ databases">
        <title>Ensifer anhuiense sp. nov., an effective nitrogen fixation bacterium with Glycine soja.</title>
        <authorList>
            <person name="Yan H."/>
            <person name="Chen W."/>
        </authorList>
    </citation>
    <scope>NUCLEOTIDE SEQUENCE [LARGE SCALE GENOMIC DNA]</scope>
    <source>
        <strain evidence="8 9">LMG 7837</strain>
    </source>
</reference>
<dbReference type="NCBIfam" id="TIGR02108">
    <property type="entry name" value="PQQ_syn_pqqB"/>
    <property type="match status" value="1"/>
</dbReference>
<dbReference type="PANTHER" id="PTHR42663:SF7">
    <property type="entry name" value="COENZYME PQQ SYNTHESIS PROTEIN B"/>
    <property type="match status" value="1"/>
</dbReference>
<evidence type="ECO:0000313" key="8">
    <source>
        <dbReference type="EMBL" id="OAP46853.1"/>
    </source>
</evidence>
<evidence type="ECO:0000256" key="4">
    <source>
        <dbReference type="ARBA" id="ARBA00022448"/>
    </source>
</evidence>
<dbReference type="Gene3D" id="3.60.15.10">
    <property type="entry name" value="Ribonuclease Z/Hydroxyacylglutathione hydrolase-like"/>
    <property type="match status" value="1"/>
</dbReference>
<name>A0A178YIP3_SINSA</name>
<dbReference type="InterPro" id="IPR011842">
    <property type="entry name" value="PQQ_synth_PqqB"/>
</dbReference>